<proteinExistence type="predicted"/>
<dbReference type="Pfam" id="PF07657">
    <property type="entry name" value="MNNL"/>
    <property type="match status" value="1"/>
</dbReference>
<keyword evidence="5 9" id="KW-1133">Transmembrane helix</keyword>
<dbReference type="Proteomes" id="UP000075883">
    <property type="component" value="Unassembled WGS sequence"/>
</dbReference>
<feature type="disulfide bond" evidence="8">
    <location>
        <begin position="127"/>
        <end position="139"/>
    </location>
</feature>
<dbReference type="STRING" id="139723.A0A182MBH8"/>
<dbReference type="EMBL" id="AXCM01019001">
    <property type="status" value="NOT_ANNOTATED_CDS"/>
    <property type="molecule type" value="Genomic_DNA"/>
</dbReference>
<dbReference type="FunFam" id="2.10.25.140:FF:000001">
    <property type="entry name" value="Delta-like protein"/>
    <property type="match status" value="1"/>
</dbReference>
<evidence type="ECO:0000256" key="3">
    <source>
        <dbReference type="ARBA" id="ARBA00022692"/>
    </source>
</evidence>
<accession>A0A182MBH8</accession>
<evidence type="ECO:0000256" key="1">
    <source>
        <dbReference type="ARBA" id="ARBA00022473"/>
    </source>
</evidence>
<evidence type="ECO:0000256" key="4">
    <source>
        <dbReference type="ARBA" id="ARBA00022737"/>
    </source>
</evidence>
<keyword evidence="9" id="KW-0732">Signal</keyword>
<keyword evidence="4 9" id="KW-0677">Repeat</keyword>
<evidence type="ECO:0000259" key="10">
    <source>
        <dbReference type="PROSITE" id="PS51051"/>
    </source>
</evidence>
<reference evidence="11" key="2">
    <citation type="submission" date="2020-05" db="UniProtKB">
        <authorList>
            <consortium name="EnsemblMetazoa"/>
        </authorList>
    </citation>
    <scope>IDENTIFICATION</scope>
    <source>
        <strain evidence="11">A-37</strain>
    </source>
</reference>
<keyword evidence="6 8" id="KW-1015">Disulfide bond</keyword>
<dbReference type="GO" id="GO:0007219">
    <property type="term" value="P:Notch signaling pathway"/>
    <property type="evidence" value="ECO:0007669"/>
    <property type="project" value="InterPro"/>
</dbReference>
<keyword evidence="7" id="KW-0325">Glycoprotein</keyword>
<keyword evidence="3 9" id="KW-0812">Transmembrane</keyword>
<comment type="function">
    <text evidence="9">Putative Notch ligand involved in the mediation of Notch signaling.</text>
</comment>
<feature type="domain" description="DSL" evidence="10">
    <location>
        <begin position="112"/>
        <end position="156"/>
    </location>
</feature>
<evidence type="ECO:0000256" key="9">
    <source>
        <dbReference type="RuleBase" id="RU280815"/>
    </source>
</evidence>
<dbReference type="GO" id="GO:0090596">
    <property type="term" value="P:sensory organ morphogenesis"/>
    <property type="evidence" value="ECO:0007669"/>
    <property type="project" value="UniProtKB-ARBA"/>
</dbReference>
<reference evidence="12" key="1">
    <citation type="submission" date="2013-09" db="EMBL/GenBank/DDBJ databases">
        <title>The Genome Sequence of Anopheles culicifacies species A.</title>
        <authorList>
            <consortium name="The Broad Institute Genomics Platform"/>
            <person name="Neafsey D.E."/>
            <person name="Besansky N."/>
            <person name="Howell P."/>
            <person name="Walton C."/>
            <person name="Young S.K."/>
            <person name="Zeng Q."/>
            <person name="Gargeya S."/>
            <person name="Fitzgerald M."/>
            <person name="Haas B."/>
            <person name="Abouelleil A."/>
            <person name="Allen A.W."/>
            <person name="Alvarado L."/>
            <person name="Arachchi H.M."/>
            <person name="Berlin A.M."/>
            <person name="Chapman S.B."/>
            <person name="Gainer-Dewar J."/>
            <person name="Goldberg J."/>
            <person name="Griggs A."/>
            <person name="Gujja S."/>
            <person name="Hansen M."/>
            <person name="Howarth C."/>
            <person name="Imamovic A."/>
            <person name="Ireland A."/>
            <person name="Larimer J."/>
            <person name="McCowan C."/>
            <person name="Murphy C."/>
            <person name="Pearson M."/>
            <person name="Poon T.W."/>
            <person name="Priest M."/>
            <person name="Roberts A."/>
            <person name="Saif S."/>
            <person name="Shea T."/>
            <person name="Sisk P."/>
            <person name="Sykes S."/>
            <person name="Wortman J."/>
            <person name="Nusbaum C."/>
            <person name="Birren B."/>
        </authorList>
    </citation>
    <scope>NUCLEOTIDE SEQUENCE [LARGE SCALE GENOMIC DNA]</scope>
    <source>
        <strain evidence="12">A-37</strain>
    </source>
</reference>
<dbReference type="Gene3D" id="2.60.40.3510">
    <property type="match status" value="1"/>
</dbReference>
<feature type="disulfide bond" evidence="8">
    <location>
        <begin position="147"/>
        <end position="156"/>
    </location>
</feature>
<dbReference type="GO" id="GO:0016020">
    <property type="term" value="C:membrane"/>
    <property type="evidence" value="ECO:0007669"/>
    <property type="project" value="UniProtKB-SubCell"/>
</dbReference>
<keyword evidence="1 9" id="KW-0217">Developmental protein</keyword>
<organism evidence="11 12">
    <name type="scientific">Anopheles culicifacies</name>
    <dbReference type="NCBI Taxonomy" id="139723"/>
    <lineage>
        <taxon>Eukaryota</taxon>
        <taxon>Metazoa</taxon>
        <taxon>Ecdysozoa</taxon>
        <taxon>Arthropoda</taxon>
        <taxon>Hexapoda</taxon>
        <taxon>Insecta</taxon>
        <taxon>Pterygota</taxon>
        <taxon>Neoptera</taxon>
        <taxon>Endopterygota</taxon>
        <taxon>Diptera</taxon>
        <taxon>Nematocera</taxon>
        <taxon>Culicoidea</taxon>
        <taxon>Culicidae</taxon>
        <taxon>Anophelinae</taxon>
        <taxon>Anopheles</taxon>
        <taxon>culicifacies species complex</taxon>
    </lineage>
</organism>
<sequence length="179" mass="19906">MLPKNGSVRKYFTIGTAGQCPLPRSGSVRIMCGNLINGRILTIFSETRNGSSRTSKSFTLILQALDMYNESYSISEQLIDETSFSGVILPSHDWNTLDHIGKSARITYRVRVQCADNYYNTTCTTFCRPRNDQFGHYTCGKQGNKVCLPGWQGANCEKAICKPGCDQIHGKCDQPGECE</sequence>
<keyword evidence="12" id="KW-1185">Reference proteome</keyword>
<dbReference type="AlphaFoldDB" id="A0A182MBH8"/>
<dbReference type="GO" id="GO:0035282">
    <property type="term" value="P:segmentation"/>
    <property type="evidence" value="ECO:0007669"/>
    <property type="project" value="UniProtKB-ARBA"/>
</dbReference>
<dbReference type="GO" id="GO:0009952">
    <property type="term" value="P:anterior/posterior pattern specification"/>
    <property type="evidence" value="ECO:0007669"/>
    <property type="project" value="UniProtKB-ARBA"/>
</dbReference>
<dbReference type="VEuPathDB" id="VectorBase:ACUA014211"/>
<keyword evidence="2 9" id="KW-0245">EGF-like domain</keyword>
<feature type="disulfide bond" evidence="8">
    <location>
        <begin position="114"/>
        <end position="123"/>
    </location>
</feature>
<dbReference type="InterPro" id="IPR001774">
    <property type="entry name" value="DSL"/>
</dbReference>
<evidence type="ECO:0000313" key="11">
    <source>
        <dbReference type="EnsemblMetazoa" id="ACUA014211-PA"/>
    </source>
</evidence>
<evidence type="ECO:0000313" key="12">
    <source>
        <dbReference type="Proteomes" id="UP000075883"/>
    </source>
</evidence>
<dbReference type="GO" id="GO:0046331">
    <property type="term" value="P:lateral inhibition"/>
    <property type="evidence" value="ECO:0007669"/>
    <property type="project" value="UniProtKB-ARBA"/>
</dbReference>
<dbReference type="Pfam" id="PF01414">
    <property type="entry name" value="DSL"/>
    <property type="match status" value="1"/>
</dbReference>
<comment type="subcellular location">
    <subcellularLocation>
        <location evidence="9">Membrane</location>
        <topology evidence="9">Single-pass type I membrane protein</topology>
    </subcellularLocation>
</comment>
<evidence type="ECO:0000256" key="8">
    <source>
        <dbReference type="PROSITE-ProRule" id="PRU00377"/>
    </source>
</evidence>
<evidence type="ECO:0000256" key="7">
    <source>
        <dbReference type="ARBA" id="ARBA00023180"/>
    </source>
</evidence>
<evidence type="ECO:0000256" key="5">
    <source>
        <dbReference type="ARBA" id="ARBA00022989"/>
    </source>
</evidence>
<dbReference type="GO" id="GO:0048018">
    <property type="term" value="F:receptor ligand activity"/>
    <property type="evidence" value="ECO:0007669"/>
    <property type="project" value="UniProtKB-ARBA"/>
</dbReference>
<protein>
    <recommendedName>
        <fullName evidence="9">Delta-like protein</fullName>
    </recommendedName>
</protein>
<dbReference type="EnsemblMetazoa" id="ACUA014211-RA">
    <property type="protein sequence ID" value="ACUA014211-PA"/>
    <property type="gene ID" value="ACUA014211"/>
</dbReference>
<keyword evidence="9" id="KW-0472">Membrane</keyword>
<evidence type="ECO:0000256" key="6">
    <source>
        <dbReference type="ARBA" id="ARBA00023157"/>
    </source>
</evidence>
<dbReference type="InterPro" id="IPR011651">
    <property type="entry name" value="Notch_ligand_N"/>
</dbReference>
<dbReference type="PROSITE" id="PS51051">
    <property type="entry name" value="DSL"/>
    <property type="match status" value="1"/>
</dbReference>
<dbReference type="SMART" id="SM00051">
    <property type="entry name" value="DSL"/>
    <property type="match status" value="1"/>
</dbReference>
<dbReference type="Gene3D" id="2.10.25.140">
    <property type="match status" value="1"/>
</dbReference>
<evidence type="ECO:0000256" key="2">
    <source>
        <dbReference type="ARBA" id="ARBA00022536"/>
    </source>
</evidence>
<name>A0A182MBH8_9DIPT</name>